<protein>
    <recommendedName>
        <fullName evidence="3">RRM domain-containing protein</fullName>
    </recommendedName>
</protein>
<proteinExistence type="predicted"/>
<dbReference type="InterPro" id="IPR035979">
    <property type="entry name" value="RBD_domain_sf"/>
</dbReference>
<comment type="caution">
    <text evidence="1">The sequence shown here is derived from an EMBL/GenBank/DDBJ whole genome shotgun (WGS) entry which is preliminary data.</text>
</comment>
<keyword evidence="2" id="KW-1185">Reference proteome</keyword>
<dbReference type="AlphaFoldDB" id="A0A6A6NIN4"/>
<dbReference type="EMBL" id="JAAGAX010000001">
    <property type="protein sequence ID" value="KAF2325058.1"/>
    <property type="molecule type" value="Genomic_DNA"/>
</dbReference>
<organism evidence="1 2">
    <name type="scientific">Hevea brasiliensis</name>
    <name type="common">Para rubber tree</name>
    <name type="synonym">Siphonia brasiliensis</name>
    <dbReference type="NCBI Taxonomy" id="3981"/>
    <lineage>
        <taxon>Eukaryota</taxon>
        <taxon>Viridiplantae</taxon>
        <taxon>Streptophyta</taxon>
        <taxon>Embryophyta</taxon>
        <taxon>Tracheophyta</taxon>
        <taxon>Spermatophyta</taxon>
        <taxon>Magnoliopsida</taxon>
        <taxon>eudicotyledons</taxon>
        <taxon>Gunneridae</taxon>
        <taxon>Pentapetalae</taxon>
        <taxon>rosids</taxon>
        <taxon>fabids</taxon>
        <taxon>Malpighiales</taxon>
        <taxon>Euphorbiaceae</taxon>
        <taxon>Crotonoideae</taxon>
        <taxon>Micrandreae</taxon>
        <taxon>Hevea</taxon>
    </lineage>
</organism>
<evidence type="ECO:0000313" key="2">
    <source>
        <dbReference type="Proteomes" id="UP000467840"/>
    </source>
</evidence>
<reference evidence="1 2" key="1">
    <citation type="journal article" date="2020" name="Mol. Plant">
        <title>The Chromosome-Based Rubber Tree Genome Provides New Insights into Spurge Genome Evolution and Rubber Biosynthesis.</title>
        <authorList>
            <person name="Liu J."/>
            <person name="Shi C."/>
            <person name="Shi C.C."/>
            <person name="Li W."/>
            <person name="Zhang Q.J."/>
            <person name="Zhang Y."/>
            <person name="Li K."/>
            <person name="Lu H.F."/>
            <person name="Shi C."/>
            <person name="Zhu S.T."/>
            <person name="Xiao Z.Y."/>
            <person name="Nan H."/>
            <person name="Yue Y."/>
            <person name="Zhu X.G."/>
            <person name="Wu Y."/>
            <person name="Hong X.N."/>
            <person name="Fan G.Y."/>
            <person name="Tong Y."/>
            <person name="Zhang D."/>
            <person name="Mao C.L."/>
            <person name="Liu Y.L."/>
            <person name="Hao S.J."/>
            <person name="Liu W.Q."/>
            <person name="Lv M.Q."/>
            <person name="Zhang H.B."/>
            <person name="Liu Y."/>
            <person name="Hu-Tang G.R."/>
            <person name="Wang J.P."/>
            <person name="Wang J.H."/>
            <person name="Sun Y.H."/>
            <person name="Ni S.B."/>
            <person name="Chen W.B."/>
            <person name="Zhang X.C."/>
            <person name="Jiao Y.N."/>
            <person name="Eichler E.E."/>
            <person name="Li G.H."/>
            <person name="Liu X."/>
            <person name="Gao L.Z."/>
        </authorList>
    </citation>
    <scope>NUCLEOTIDE SEQUENCE [LARGE SCALE GENOMIC DNA]</scope>
    <source>
        <strain evidence="2">cv. GT1</strain>
        <tissue evidence="1">Leaf</tissue>
    </source>
</reference>
<dbReference type="Gene3D" id="3.30.70.330">
    <property type="match status" value="1"/>
</dbReference>
<dbReference type="Proteomes" id="UP000467840">
    <property type="component" value="Chromosome 5"/>
</dbReference>
<accession>A0A6A6NIN4</accession>
<name>A0A6A6NIN4_HEVBR</name>
<evidence type="ECO:0008006" key="3">
    <source>
        <dbReference type="Google" id="ProtNLM"/>
    </source>
</evidence>
<dbReference type="SUPFAM" id="SSF54928">
    <property type="entry name" value="RNA-binding domain, RBD"/>
    <property type="match status" value="1"/>
</dbReference>
<sequence length="199" mass="22336">MSFEPNEPFGGGGGGGEFCSNACKRGRYHAGRSGSPDDAVTATLYVETVPRSTTEECISPLFEEYGNVFEVIFPRDKWTANNKEAVPIKVHSNGDVLVREKGNTQGCDEPVIVRFADPIKRRTRELRFSFLYIYAFIREIMHLVDKIFGPCFHEPMIRPTPNFRDSMGGVFLPNASYSMHEISQNLQPQTVSHAVELTL</sequence>
<gene>
    <name evidence="1" type="ORF">GH714_022494</name>
</gene>
<dbReference type="InterPro" id="IPR012677">
    <property type="entry name" value="Nucleotide-bd_a/b_plait_sf"/>
</dbReference>
<evidence type="ECO:0000313" key="1">
    <source>
        <dbReference type="EMBL" id="KAF2325058.1"/>
    </source>
</evidence>
<dbReference type="GO" id="GO:0003676">
    <property type="term" value="F:nucleic acid binding"/>
    <property type="evidence" value="ECO:0007669"/>
    <property type="project" value="InterPro"/>
</dbReference>